<dbReference type="Pfam" id="PF20254">
    <property type="entry name" value="DMFA2_C"/>
    <property type="match status" value="1"/>
</dbReference>
<sequence length="613" mass="68395">MVEPEAHLVDCGNWHVSASWRVPPDATSGLYFARAVREDPLPEEYSEKGRNWRADLSQKRVDRLHARPGANPYLPPEKAAHAYGASGHGRLMNAVSNPRASHIWFVVRDDESTSDLLFQTSDPTWQAYNGYGGLTTYGSFRFPFTHGPYPEPMDIHKPQPRAFKASYNRPITTRDYRNVNMPLHAEYPAIRFLEAAGYDVTYASGIDTSRFGQNLLKHKAFLSVGHDEYVSLEQRRNVEMARDEGVHLLFWSGNEFYWSIRWENSTYNNQPYRTMVCYKESQSEVKIDPLEDTWTGTFRDARPINPRGPMPENALTGTVFTANAQRVDSLIVPGEYRDLRFWRHTEISKLSPGSRYVTFRGVLGHEWDQDLDNGFRPQGLIRMSESHINNVQYIQDHGSVFDSGSGVHHLTLYRAPSGALVFGAGTVQWSWALDGHHDINDAPRANPYNVRVEMDTVGPDPNIQQAAINLFADMDVFPTTLRNVGEYLVTANATTDDKGPMVTIVSVNLIAPSYVVVEASGTDEHGVVAGVEISLNGGSTWHPCSRNGPNWRYSYGDKEWDGLYDSKDAWDGSGCGLQVLARGIDDSCNIGEPVEPPKAIAATLCATGSGSSA</sequence>
<organism evidence="2">
    <name type="scientific">Lotharella globosa</name>
    <dbReference type="NCBI Taxonomy" id="91324"/>
    <lineage>
        <taxon>Eukaryota</taxon>
        <taxon>Sar</taxon>
        <taxon>Rhizaria</taxon>
        <taxon>Cercozoa</taxon>
        <taxon>Chlorarachniophyceae</taxon>
        <taxon>Lotharella</taxon>
    </lineage>
</organism>
<evidence type="ECO:0000259" key="1">
    <source>
        <dbReference type="Pfam" id="PF20254"/>
    </source>
</evidence>
<feature type="domain" description="N,N-dimethylformamidase beta subunit-like C-terminal" evidence="1">
    <location>
        <begin position="2"/>
        <end position="436"/>
    </location>
</feature>
<gene>
    <name evidence="2" type="ORF">LGLO00237_LOCUS16516</name>
</gene>
<name>A0A7S3YXP5_9EUKA</name>
<accession>A0A7S3YXP5</accession>
<reference evidence="2" key="1">
    <citation type="submission" date="2021-01" db="EMBL/GenBank/DDBJ databases">
        <authorList>
            <person name="Corre E."/>
            <person name="Pelletier E."/>
            <person name="Niang G."/>
            <person name="Scheremetjew M."/>
            <person name="Finn R."/>
            <person name="Kale V."/>
            <person name="Holt S."/>
            <person name="Cochrane G."/>
            <person name="Meng A."/>
            <person name="Brown T."/>
            <person name="Cohen L."/>
        </authorList>
    </citation>
    <scope>NUCLEOTIDE SEQUENCE</scope>
    <source>
        <strain evidence="2">CCCM811</strain>
    </source>
</reference>
<dbReference type="EMBL" id="HBIV01022965">
    <property type="protein sequence ID" value="CAE0664911.1"/>
    <property type="molecule type" value="Transcribed_RNA"/>
</dbReference>
<evidence type="ECO:0000313" key="2">
    <source>
        <dbReference type="EMBL" id="CAE0664911.1"/>
    </source>
</evidence>
<dbReference type="InterPro" id="IPR046540">
    <property type="entry name" value="DMFA2_C"/>
</dbReference>
<proteinExistence type="predicted"/>
<protein>
    <recommendedName>
        <fullName evidence="1">N,N-dimethylformamidase beta subunit-like C-terminal domain-containing protein</fullName>
    </recommendedName>
</protein>
<dbReference type="AlphaFoldDB" id="A0A7S3YXP5"/>